<dbReference type="InParanoid" id="F6ZIS0"/>
<feature type="domain" description="Ig-like" evidence="13">
    <location>
        <begin position="1043"/>
        <end position="1130"/>
    </location>
</feature>
<dbReference type="GO" id="GO:0005509">
    <property type="term" value="F:calcium ion binding"/>
    <property type="evidence" value="ECO:0007669"/>
    <property type="project" value="InterPro"/>
</dbReference>
<dbReference type="InterPro" id="IPR036383">
    <property type="entry name" value="TSP1_rpt_sf"/>
</dbReference>
<dbReference type="SMART" id="SM00682">
    <property type="entry name" value="G2F"/>
    <property type="match status" value="1"/>
</dbReference>
<dbReference type="STRING" id="7719.ENSCINP00000015858"/>
<dbReference type="InterPro" id="IPR049883">
    <property type="entry name" value="NOTCH1_EGF-like"/>
</dbReference>
<dbReference type="PROSITE" id="PS01186">
    <property type="entry name" value="EGF_2"/>
    <property type="match status" value="3"/>
</dbReference>
<feature type="domain" description="Ig-like" evidence="13">
    <location>
        <begin position="3511"/>
        <end position="3579"/>
    </location>
</feature>
<dbReference type="SMART" id="SM00406">
    <property type="entry name" value="IGv"/>
    <property type="match status" value="11"/>
</dbReference>
<dbReference type="FunFam" id="2.60.40.10:FF:000285">
    <property type="entry name" value="Hemicentin 1"/>
    <property type="match status" value="1"/>
</dbReference>
<keyword evidence="2" id="KW-0964">Secreted</keyword>
<dbReference type="InterPro" id="IPR036465">
    <property type="entry name" value="vWFA_dom_sf"/>
</dbReference>
<dbReference type="InterPro" id="IPR007110">
    <property type="entry name" value="Ig-like_dom"/>
</dbReference>
<proteinExistence type="predicted"/>
<dbReference type="CDD" id="cd00096">
    <property type="entry name" value="Ig"/>
    <property type="match status" value="7"/>
</dbReference>
<keyword evidence="7" id="KW-0106">Calcium</keyword>
<dbReference type="FunFam" id="2.20.100.10:FF:000007">
    <property type="entry name" value="Thrombospondin 1"/>
    <property type="match status" value="2"/>
</dbReference>
<feature type="domain" description="Ig-like" evidence="13">
    <location>
        <begin position="2082"/>
        <end position="2169"/>
    </location>
</feature>
<dbReference type="InterPro" id="IPR013106">
    <property type="entry name" value="Ig_V-set"/>
</dbReference>
<dbReference type="FunFam" id="2.20.100.10:FF:000001">
    <property type="entry name" value="semaphorin-5A isoform X1"/>
    <property type="match status" value="4"/>
</dbReference>
<keyword evidence="16" id="KW-1185">Reference proteome</keyword>
<evidence type="ECO:0000313" key="15">
    <source>
        <dbReference type="Ensembl" id="ENSCINP00000015858.3"/>
    </source>
</evidence>
<keyword evidence="5" id="KW-0732">Signal</keyword>
<dbReference type="SUPFAM" id="SSF57184">
    <property type="entry name" value="Growth factor receptor domain"/>
    <property type="match status" value="2"/>
</dbReference>
<dbReference type="Gene3D" id="2.40.155.10">
    <property type="entry name" value="Green fluorescent protein"/>
    <property type="match status" value="1"/>
</dbReference>
<evidence type="ECO:0000256" key="1">
    <source>
        <dbReference type="ARBA" id="ARBA00004498"/>
    </source>
</evidence>
<feature type="disulfide bond" evidence="11">
    <location>
        <begin position="5067"/>
        <end position="5077"/>
    </location>
</feature>
<dbReference type="Gene3D" id="2.10.25.10">
    <property type="entry name" value="Laminin"/>
    <property type="match status" value="7"/>
</dbReference>
<dbReference type="Pfam" id="PF07645">
    <property type="entry name" value="EGF_CA"/>
    <property type="match status" value="8"/>
</dbReference>
<reference evidence="15" key="2">
    <citation type="journal article" date="2008" name="Genome Biol.">
        <title>Improved genome assembly and evidence-based global gene model set for the chordate Ciona intestinalis: new insight into intron and operon populations.</title>
        <authorList>
            <person name="Satou Y."/>
            <person name="Mineta K."/>
            <person name="Ogasawara M."/>
            <person name="Sasakura Y."/>
            <person name="Shoguchi E."/>
            <person name="Ueno K."/>
            <person name="Yamada L."/>
            <person name="Matsumoto J."/>
            <person name="Wasserscheid J."/>
            <person name="Dewar K."/>
            <person name="Wiley G.B."/>
            <person name="Macmil S.L."/>
            <person name="Roe B.A."/>
            <person name="Zeller R.W."/>
            <person name="Hastings K.E."/>
            <person name="Lemaire P."/>
            <person name="Lindquist E."/>
            <person name="Endo T."/>
            <person name="Hotta K."/>
            <person name="Inaba K."/>
        </authorList>
    </citation>
    <scope>NUCLEOTIDE SEQUENCE [LARGE SCALE GENOMIC DNA]</scope>
    <source>
        <strain evidence="15">wild type</strain>
    </source>
</reference>
<dbReference type="Gene3D" id="2.20.100.10">
    <property type="entry name" value="Thrombospondin type-1 (TSP1) repeat"/>
    <property type="match status" value="5"/>
</dbReference>
<feature type="domain" description="Ig-like" evidence="13">
    <location>
        <begin position="581"/>
        <end position="666"/>
    </location>
</feature>
<dbReference type="InterPro" id="IPR000742">
    <property type="entry name" value="EGF"/>
</dbReference>
<feature type="domain" description="Ig-like" evidence="13">
    <location>
        <begin position="3024"/>
        <end position="3115"/>
    </location>
</feature>
<dbReference type="Gene3D" id="2.60.40.10">
    <property type="entry name" value="Immunoglobulins"/>
    <property type="match status" value="44"/>
</dbReference>
<feature type="domain" description="Ig-like" evidence="13">
    <location>
        <begin position="3858"/>
        <end position="3944"/>
    </location>
</feature>
<dbReference type="InterPro" id="IPR003599">
    <property type="entry name" value="Ig_sub"/>
</dbReference>
<dbReference type="InterPro" id="IPR000152">
    <property type="entry name" value="EGF-type_Asp/Asn_hydroxyl_site"/>
</dbReference>
<dbReference type="InterPro" id="IPR013098">
    <property type="entry name" value="Ig_I-set"/>
</dbReference>
<feature type="domain" description="EGF-like" evidence="12">
    <location>
        <begin position="5382"/>
        <end position="5422"/>
    </location>
</feature>
<feature type="domain" description="Ig-like" evidence="13">
    <location>
        <begin position="1891"/>
        <end position="1982"/>
    </location>
</feature>
<dbReference type="InterPro" id="IPR051170">
    <property type="entry name" value="Neural/epithelial_adhesion"/>
</dbReference>
<reference evidence="15" key="3">
    <citation type="submission" date="2025-08" db="UniProtKB">
        <authorList>
            <consortium name="Ensembl"/>
        </authorList>
    </citation>
    <scope>IDENTIFICATION</scope>
</reference>
<dbReference type="SMART" id="SM00209">
    <property type="entry name" value="TSP1"/>
    <property type="match status" value="6"/>
</dbReference>
<dbReference type="Pfam" id="PF23560">
    <property type="entry name" value="GBD_Hemicentin"/>
    <property type="match status" value="1"/>
</dbReference>
<evidence type="ECO:0000256" key="8">
    <source>
        <dbReference type="ARBA" id="ARBA00023157"/>
    </source>
</evidence>
<keyword evidence="4 11" id="KW-0245">EGF-like domain</keyword>
<dbReference type="PROSITE" id="PS50026">
    <property type="entry name" value="EGF_3"/>
    <property type="match status" value="3"/>
</dbReference>
<dbReference type="InterPro" id="IPR009017">
    <property type="entry name" value="GFP"/>
</dbReference>
<feature type="domain" description="Ig-like" evidence="13">
    <location>
        <begin position="1521"/>
        <end position="1608"/>
    </location>
</feature>
<feature type="domain" description="Ig-like" evidence="13">
    <location>
        <begin position="3949"/>
        <end position="4034"/>
    </location>
</feature>
<feature type="domain" description="Ig-like" evidence="13">
    <location>
        <begin position="3303"/>
        <end position="3393"/>
    </location>
</feature>
<name>F6ZIS0_CIOIN</name>
<dbReference type="PROSITE" id="PS50092">
    <property type="entry name" value="TSP1"/>
    <property type="match status" value="6"/>
</dbReference>
<feature type="domain" description="EGF-like" evidence="12">
    <location>
        <begin position="5063"/>
        <end position="5102"/>
    </location>
</feature>
<dbReference type="Pfam" id="PF07679">
    <property type="entry name" value="I-set"/>
    <property type="match status" value="29"/>
</dbReference>
<dbReference type="SMART" id="SM00409">
    <property type="entry name" value="IG"/>
    <property type="match status" value="44"/>
</dbReference>
<dbReference type="InterPro" id="IPR009030">
    <property type="entry name" value="Growth_fac_rcpt_cys_sf"/>
</dbReference>
<feature type="domain" description="Ig-like" evidence="13">
    <location>
        <begin position="4397"/>
        <end position="4482"/>
    </location>
</feature>
<feature type="domain" description="Ig-like" evidence="13">
    <location>
        <begin position="1331"/>
        <end position="1423"/>
    </location>
</feature>
<reference evidence="15" key="4">
    <citation type="submission" date="2025-09" db="UniProtKB">
        <authorList>
            <consortium name="Ensembl"/>
        </authorList>
    </citation>
    <scope>IDENTIFICATION</scope>
</reference>
<dbReference type="InterPro" id="IPR056861">
    <property type="entry name" value="HMCN1-like_VWA"/>
</dbReference>
<dbReference type="SUPFAM" id="SSF54511">
    <property type="entry name" value="GFP-like"/>
    <property type="match status" value="1"/>
</dbReference>
<dbReference type="SUPFAM" id="SSF57196">
    <property type="entry name" value="EGF/Laminin"/>
    <property type="match status" value="2"/>
</dbReference>
<dbReference type="PROSITE" id="PS00010">
    <property type="entry name" value="ASX_HYDROXYL"/>
    <property type="match status" value="4"/>
</dbReference>
<dbReference type="InterPro" id="IPR013783">
    <property type="entry name" value="Ig-like_fold"/>
</dbReference>
<evidence type="ECO:0000259" key="12">
    <source>
        <dbReference type="PROSITE" id="PS50026"/>
    </source>
</evidence>
<feature type="domain" description="Ig-like" evidence="13">
    <location>
        <begin position="3585"/>
        <end position="3671"/>
    </location>
</feature>
<feature type="domain" description="Ig-like" evidence="13">
    <location>
        <begin position="2451"/>
        <end position="2546"/>
    </location>
</feature>
<feature type="domain" description="Ig-like" evidence="13">
    <location>
        <begin position="4306"/>
        <end position="4392"/>
    </location>
</feature>
<dbReference type="InterPro" id="IPR001881">
    <property type="entry name" value="EGF-like_Ca-bd_dom"/>
</dbReference>
<dbReference type="Pfam" id="PF25106">
    <property type="entry name" value="VWA_4"/>
    <property type="match status" value="1"/>
</dbReference>
<feature type="domain" description="Ig-like" evidence="13">
    <location>
        <begin position="2174"/>
        <end position="2259"/>
    </location>
</feature>
<dbReference type="Gene3D" id="3.40.50.410">
    <property type="entry name" value="von Willebrand factor, type A domain"/>
    <property type="match status" value="1"/>
</dbReference>
<dbReference type="FunFam" id="2.60.40.10:FF:000031">
    <property type="entry name" value="Myosin-binding protein C, slow type"/>
    <property type="match status" value="1"/>
</dbReference>
<dbReference type="SMART" id="SM00408">
    <property type="entry name" value="IGc2"/>
    <property type="match status" value="44"/>
</dbReference>
<evidence type="ECO:0000313" key="16">
    <source>
        <dbReference type="Proteomes" id="UP000008144"/>
    </source>
</evidence>
<dbReference type="SMART" id="SM00179">
    <property type="entry name" value="EGF_CA"/>
    <property type="match status" value="8"/>
</dbReference>
<keyword evidence="3" id="KW-0272">Extracellular matrix</keyword>
<feature type="domain" description="Ig-like" evidence="13">
    <location>
        <begin position="2551"/>
        <end position="2639"/>
    </location>
</feature>
<dbReference type="SUPFAM" id="SSF53300">
    <property type="entry name" value="vWA-like"/>
    <property type="match status" value="1"/>
</dbReference>
<dbReference type="InterPro" id="IPR000884">
    <property type="entry name" value="TSP1_rpt"/>
</dbReference>
<dbReference type="FunFam" id="2.10.25.10:FF:000005">
    <property type="entry name" value="Fibrillin 2"/>
    <property type="match status" value="3"/>
</dbReference>
<feature type="domain" description="Ig-like" evidence="13">
    <location>
        <begin position="3120"/>
        <end position="3207"/>
    </location>
</feature>
<feature type="domain" description="Ig-like" evidence="13">
    <location>
        <begin position="4039"/>
        <end position="4118"/>
    </location>
</feature>
<keyword evidence="9" id="KW-0325">Glycoprotein</keyword>
<feature type="domain" description="Ig-like" evidence="13">
    <location>
        <begin position="2358"/>
        <end position="2446"/>
    </location>
</feature>
<feature type="domain" description="Ig-like" evidence="13">
    <location>
        <begin position="1987"/>
        <end position="2077"/>
    </location>
</feature>
<evidence type="ECO:0000256" key="2">
    <source>
        <dbReference type="ARBA" id="ARBA00022525"/>
    </source>
</evidence>
<dbReference type="OMA" id="FPSIHWM"/>
<feature type="domain" description="Ig-like" evidence="13">
    <location>
        <begin position="1240"/>
        <end position="1323"/>
    </location>
</feature>
<feature type="domain" description="Ig-like" evidence="13">
    <location>
        <begin position="2742"/>
        <end position="2832"/>
    </location>
</feature>
<feature type="domain" description="Ig-like" evidence="13">
    <location>
        <begin position="4123"/>
        <end position="4212"/>
    </location>
</feature>
<feature type="domain" description="Ig-like" evidence="13">
    <location>
        <begin position="2264"/>
        <end position="2353"/>
    </location>
</feature>
<feature type="domain" description="Ig-like" evidence="13">
    <location>
        <begin position="3765"/>
        <end position="3851"/>
    </location>
</feature>
<feature type="domain" description="Ig-like" evidence="13">
    <location>
        <begin position="1796"/>
        <end position="1887"/>
    </location>
</feature>
<feature type="domain" description="Ig-like" evidence="13">
    <location>
        <begin position="2835"/>
        <end position="2926"/>
    </location>
</feature>
<feature type="domain" description="Ig-like" evidence="13">
    <location>
        <begin position="3398"/>
        <end position="3490"/>
    </location>
</feature>
<evidence type="ECO:0000256" key="4">
    <source>
        <dbReference type="ARBA" id="ARBA00022536"/>
    </source>
</evidence>
<dbReference type="InterPro" id="IPR056475">
    <property type="entry name" value="GBD_Hemicentin/VWA7"/>
</dbReference>
<dbReference type="FunFam" id="2.10.25.10:FF:000139">
    <property type="entry name" value="Fibulin-1"/>
    <property type="match status" value="1"/>
</dbReference>
<dbReference type="PANTHER" id="PTHR12231:SF253">
    <property type="entry name" value="DPR-INTERACTING PROTEIN ETA, ISOFORM B-RELATED"/>
    <property type="match status" value="1"/>
</dbReference>
<organism evidence="15 16">
    <name type="scientific">Ciona intestinalis</name>
    <name type="common">Transparent sea squirt</name>
    <name type="synonym">Ascidia intestinalis</name>
    <dbReference type="NCBI Taxonomy" id="7719"/>
    <lineage>
        <taxon>Eukaryota</taxon>
        <taxon>Metazoa</taxon>
        <taxon>Chordata</taxon>
        <taxon>Tunicata</taxon>
        <taxon>Ascidiacea</taxon>
        <taxon>Phlebobranchia</taxon>
        <taxon>Cionidae</taxon>
        <taxon>Ciona</taxon>
    </lineage>
</organism>
<dbReference type="InterPro" id="IPR006605">
    <property type="entry name" value="G2_nidogen/fibulin_G2F"/>
</dbReference>
<feature type="domain" description="Ig-like" evidence="13">
    <location>
        <begin position="4215"/>
        <end position="4301"/>
    </location>
</feature>
<dbReference type="EMBL" id="EAAA01002470">
    <property type="status" value="NOT_ANNOTATED_CDS"/>
    <property type="molecule type" value="Genomic_DNA"/>
</dbReference>
<dbReference type="FunFam" id="2.60.40.10:FF:000130">
    <property type="entry name" value="Hemicentin 1"/>
    <property type="match status" value="14"/>
</dbReference>
<dbReference type="InterPro" id="IPR003598">
    <property type="entry name" value="Ig_sub2"/>
</dbReference>
<evidence type="ECO:0000256" key="9">
    <source>
        <dbReference type="ARBA" id="ARBA00023180"/>
    </source>
</evidence>
<keyword evidence="8 11" id="KW-1015">Disulfide bond</keyword>
<sequence length="5460" mass="593862">ITPGSSSLAFVFDVTGSMWDDLKQVRGGAAQILETTRNRQEKPLFNYVLIPFADPVVGPISVTTDPATFITALKGLYVEGGGDCPEMTISAIREALVISLPGSFIYVFTDARSKDYLQVPEILQIIQRKQSQVVFVLTGDCNERDHDGYRAYERIAATSSGQVFQISREQVSEVVEFIRVSVQAHKVMLLSTDHDTPSPSQHEWVLPLDPNLEELTLSISETYPLLSIFDPDGIEITEQTGLIPQLDLEQVFIGTITEPKPGLWRIVAGSSGEHTLRVTGLSTLDFQARFSRKPTLNWTDTEYQPVANIPSYILLNATGLNQPGRFKRMKLLDIAGRPLRTLRLGTPPDPNQPYLYTVEPFMTPDVPFYIAVEGITDDGYNFIRTTKNAILNIIPTAPVVQVKANQPGYFDYPVEIPCNITSLLPYHVQWSRERITYNVIYFYIRDSATDYYVIDEVSEASEGMYRCYANNSEGNDYGLTFLDVEERPPVVTTDGNVTVTPGNSVVLTCHIQSNVQYSLRWSRVDHSNVTFKNPKRIRKLRNGSLLIQRAMPGDEAGYQCTAVNIGGESNDVIGLIVQRPPTVIIRPSQKSTFSEGGRIRIRCKANGLPRPKLKWLKGSNYLFDIGKIRISRSGNLLEIINANQEDGGLYTCQATNRAGTDQASVEWVFTEHPVVQIPEPEMLVLEGTTATLRCVTSGVPPPVVLWSKDGNNIVAGRSFEINEEGSLVILQVARSDAGVFVCTARNPGGSDHGNITLTVGSLPLFVEPLPHDIGVDFGFDASIPCNAIGNPEPTVTWHKEDPDSDEYNVMGEADLLLSNILSISSVELDDGATYICTATNSFGRSTTTAHVTITGTAHPEVDVGDLRPHVIVGETIIIPCRIVAGNPRPIQRWKRRRVAFNPTGRVYINEASSVVITQAVTSDAGAYFCHATNVIGHEQGRVDLDVWVPPTITSTDTLFTTIEHIPVSMQCVATGNPEPVVVWRKDGDPRPLNKVKFRARVSGDGTLTILNPDHENEGSYSCQSTNAAGVDSFDVHLEIYLRPQVDSSVDDYIVTIGHSVTLQCDVSDSDPPPTFTWRKGEESITGDEDGISITADGNLTLSSATLDDAGSYTCVATNIAGSAEKNVRLTVQVPPSIRRGPTLVKVLKSETASLQCQATGLPTPTITWSRGNVLIDENFNERFTSLNGAGTSELRIRNTQLSDDDLYVCNAVNPAGRDSSSVTLDVQSRPSLDLLDICVPSVTNNNCTLTPVELGRLTLPCNASGDPRPTIRWYHDGEELNGRDPNVDIDAEGTLTLYVVTADHNGQYVCEAENERGIIRKVTDVLVLEHPDIKGGGNVERITVLEGEDVDLTCEADAVPPPTITWYGGEDQTQTVLEEREHIEFIENGQTFRITSARVSDTGLYKCTAVNKVGETHKFIRLDVYVPPTIRDNEVVSVQTVVVDESIDLHCYVDGIPFPAIRWYTGVNEVIPDDERVQFIDRDQTLRINSALVSDTGSYKCIATNVAGESSKDFDLNVHVPPFIKGNDENHVVTLDTTLVLRCLTNGIPKPAIVWTLDDDPITSRAGMRIVQDNQVIEFSNIQIDDVGDYQCTATNEAGTATKNHNVIVQVPPSISGEESNNVTVTLGGAVTITCDASGDPPPTIVWLKNGTPLFGSDESITISEDGTSLSMSEAVESDRGQYSCVASNDVGVVTHNYNLDVLVPPVISKPNERVSSVVHQTKTLHCDVYGHPFPTIRWFVYGQPVLESDRISIENRGQNLEISDVQVSDATRYTCVASNIVGRANKLVTLNVHVPATIIEPVENMVEHTVVEGQRAELTCVATGIPLPRVTWLKDGISLNKAKYLKVKDRGKVLIISKADVNHHEGRYECVANNGVGDDSRQMTLVVHVPPVIFGHSRDRTKVINIGRSEVLECRIKKGKPTPEIKWYNQDNQLINASRGIVFTNGRQRLHILSAQLSHVGNYWCEATNIAGKSRKDYTLDVIVPPSIRGSGETTKVSVVLNNDITMECQVEGIPTPTVTWRKDGQPVTSLRVGQHQISAGGTRLTVSDALESDAGRYQCLADNNAGNATKDFLLDVYLPPSIGGDSVVNITVVENTPVRMLCDVDAFPPPAITWFKNSRPFLLHPGVTLSDGDRQLDIRWAHEQDTGMFHCEAVNVAGRKKKYFRLKVLVLPTISGQQFNRQRHVVGDRIRMMCDPDGVPIPTITWTKNGEDIDTDTDVQSEGRVLVIQSAQVSHTGEFVCNATNIAGTDTKHYDITVFEPPHIVDNDVMNTILVNQGDGFRLECVVTGTPTPDIVWLKNRRRISQYFDRATIREGGRFLLIDSSEVEDAGRYTCSASNSVGVEDKHYQVNVRVPPSIRDNDIIQDLWVAEGHNISLTCDADAVPPPTIQWLVNGVLLVPNPRVREQSGGRVLLVSNAHEDDAAVYSCVATNVAGSSSRDIRLDVYATPTIPDSDVTEELHPNRGRPFRLSCPARGYPQPKIEWYKDGFRIASTATEGFVTSGYELSESGQYLTVGAAELRHTGAYMCRATNNAGEVAKKINVEVRVPPSINEDGSSPSDVTSHINTPTLLRCSAYGIPSPTIQWLKDGQAIDTNSENIVVQFGGRYLRISNTHLSDEGTYTCIASNAAGDVSRNINLHVNVPPVIEGSNELFPTAVGVPTNHTISLTCIIEEGNPFPDIVWRKGRTELQASGRVSFLSNGQLLEIEGSRTSDTGRYTCFARNSAGEDSKSFDVEVQTPPTFPGGDEVTDIDINEGSPHLIHCKITAVPLPELTWLKNGYPISESDDVFIFPGGRTLQINSAKPSDEGLYTCVATNEIGSDEKNTRVKVNVPPTIGNGIGNNIPENVVASLGEPFTLRCPVTGSPTPVITWYKNGRSIDLADDRFDVQGDGQILTILSSEVLDNGHYDCRAKNKAGDDNKVFVANVRVPPNISGPPREQRIAFENTAVVMLCDASGVPEPSLTWLRNGVSISNNPKYSVLSNGRLMIIISVQRTDDGEFTCVASNVVGQARKTYEVITYVAPVLPTTSGDITVDIGETATLSCENDAVPTPSVKWSKSGVELNDELGEDQGKVAISENGHLLIISDAQEDDVGRYLCIVSNDAGIQSKNFKVSVNVPPTISGPPLVNLTSTLGNPVTLDCDVYAVPTATITWMKDGRIVQSNNRVTILSGGTSLQISESAVHDTGSYSCHVTNVAGNAKKQQNLVVHVPPSLVTSQTNVEVVRGEDAALECLATGIPHPTVAWYRNGALVDEGASENLELTNNGLVIHNAQVSDGVEYVCEANNIAGEDTESFNVVVLVPPSLGDTNSSLDTLVVNVGEPALLECPVVGGIPPPTISWLRSGIPLQVSDRHQLLNGGRTLRLPHTQESDTARYTCVATNDAGRVTHDFDLNVQVPPMFHSDTGGEITVFVGDTITLDCTVLGTPQPEVAWSKDESALRGLSSNANNRVRSIINNQQLLIREVEIGDTGRYTCLAVSVAGEKNKNFDLNVYDLTTIDGSDETPQIIVDVGDTIDLACNAHAVPIPALSWIKNEDALIDRSRVLDNGRRMYVHSAQLSDSGTYTCIATSPAGVVEKDFDVIVHLPPTISDGNNVTAVVGENVTIECESNAVPPPTLSWLKDGIPVGLYLSFQLNFDEKYLELTNVQVFDSGIYTCVASNIAGTTYEDTKLSVYQPPSILDGPTTIIANKDDTVQLPCIGTGVPEPRISWRKDSQLLFTAPRYTFQDEGSLLVERVEVEDAGRFVCLVSNLAGSARRVITLIVQVPPVIAVGDTNVTVTVNNPVTLDCEVSGEPEPQVTWSRNGINLNVESDPSFTLLGSGSLRIASSSIGDSGYYRCSVRNPAGIAYRDISLFVQVPPSISNAPSKYTREPDTYLRIPCDVSGTPTPTVTWTMNGNSIDGSLPGVEEDIAHGLVITSINLQHDGLFVCSALNPAGQARYEADVEVRVPPTVAGDTVELTVYEGDPISLPCEASGTPQPTVTWRKGPVAVQLGDRILQQSDNSLFIYTSETTDVGTYTCVAQNGAGVASHDVLLDVYTKPVFQTDFPDSRTVVVGESLLLPVVPQGHPDPSITWSKNGRLIDTEDGSLQISIVSLADEGLYSVTAQNPAGTATRYFRLIVNAPPSIDAIHGTDIVVDQGEQLALGVAVEGKPRPDVTWTKDGQVIDVNDLRIRVRNDGSLTVHDARSIDTGHYVATALNLAGRNSVEFDVLVQIPPTLTEQPSDQNIHSGDTLTLVCAATGVPVPTITWKLNNQIVPGQATTPDAPGRSRLVIENVRRQDAGMYGCEARNPAGARMAVAFVTVESPPRFIDELPPTQIDQLGSNSLLDCPVQADPDPSFRWTKDGQEIVSSNRVHQFPNGSLIIYRTIISDGGEYTCIAFNGAGSVDRKVNLVLEMAPRFVLEPENKITDAGNNVVLDCQAVGEPTPDISWTKGSRALPQDDRFSVLRNNSLRIVASRLEDTGEYECLASNFMGRNLAKALITIRVNGGFARWRAWGACSTTCGSGLQIRQRSCNNPPPANGGRECSGSEVESKNCHQGPCPIHGGWSVWAPWEECSVSCGQGTRSRSRGCNNPPAQYGGTPCSGLDNERLTCVAPPCAVNGAWSIWGPWLPCTSTCGHGSQMRHRSCNNPSPSGGGFDCFGLDSSSRLCALQPCPVDGQWSPWGSWDVCSVSCGGGSRNRIRTCSEPYPLNGGRPCSGSSSQLDHCNVDPCSVNGDWASWGTWSECSRSCGGGQMNRYRSCSNPAPRFGGRFCPGSDSDLQPCGLQSCPIDGQWGSWTRWGSCSKTCGNGERTRSRLCNEPRPQFSGRWCSGDATQSSYCRETYCHGGPREGEGIAFGTINDIPFGASGISANGTDIGGDKTRIVAELDNIPPSIGSALKSQVSILSPIAWVMAKEIKGAYNGYSLTSGVFNRVVMVEFASGDTVKMTHHVHGVNARGKLQMDVSLEGTVPQTSPNTDIQIKDYTEDYLQTGAGSLYAFSDRLMVMDGFILPYTWNHTITYNSSRGLMPFLVETLSASDILVEYDEVLEKLRFQLDVQIAPGEPSDRCPEGFLLEDTGRYCRDENECVTQRPCSHTCTNAPGSFVCGCPTGFNMGPDGRNCEDVDECSTGQYICQPTTECLNTLGSYRCVIKCGAGLKRSENGRTCEDIDECIDSAERVCSQVCLNTIGSYRCECRHGYRKRSGGRCIDINECRPNNHACRSDQRCENTDGGYRCIDDCPTGMEKNLFAVCVDIDECATGRHECGVGMQCENTEGGYTCDCRPGFKASGIEPPCVDINECLDYNESPCPHGCINTIGSFECICPLGLRYLADDKSCAGLVRIPNNNNGRHPVLENPGLLPQHGRISLVPLRNQRIFAPTFTFRDFRCPTGYRYHGGRCRVSDINECREVSGICQFSCNNTLGSYKCLCPIGYRVAANGRNCEDIDECAEGLMHCLPNQMCFNKRGSASCLNTPCPPSYVR</sequence>
<feature type="domain" description="Ig-like" evidence="13">
    <location>
        <begin position="3676"/>
        <end position="3759"/>
    </location>
</feature>
<dbReference type="PROSITE" id="PS50993">
    <property type="entry name" value="NIDOGEN_G2"/>
    <property type="match status" value="1"/>
</dbReference>
<dbReference type="CDD" id="cd00054">
    <property type="entry name" value="EGF_CA"/>
    <property type="match status" value="8"/>
</dbReference>
<dbReference type="InterPro" id="IPR036179">
    <property type="entry name" value="Ig-like_dom_sf"/>
</dbReference>
<dbReference type="GeneTree" id="ENSGT00440000038972"/>
<dbReference type="PROSITE" id="PS01187">
    <property type="entry name" value="EGF_CA"/>
    <property type="match status" value="3"/>
</dbReference>
<dbReference type="SUPFAM" id="SSF48726">
    <property type="entry name" value="Immunoglobulin"/>
    <property type="match status" value="44"/>
</dbReference>
<dbReference type="Ensembl" id="ENSCINT00000015858.3">
    <property type="protein sequence ID" value="ENSCINP00000015858.3"/>
    <property type="gene ID" value="ENSCING00000007725.3"/>
</dbReference>
<evidence type="ECO:0000256" key="7">
    <source>
        <dbReference type="ARBA" id="ARBA00022837"/>
    </source>
</evidence>
<comment type="caution">
    <text evidence="11">Lacks conserved residue(s) required for the propagation of feature annotation.</text>
</comment>
<evidence type="ECO:0000256" key="6">
    <source>
        <dbReference type="ARBA" id="ARBA00022737"/>
    </source>
</evidence>
<evidence type="ECO:0000259" key="13">
    <source>
        <dbReference type="PROSITE" id="PS50835"/>
    </source>
</evidence>
<feature type="domain" description="Ig-like" evidence="13">
    <location>
        <begin position="859"/>
        <end position="945"/>
    </location>
</feature>
<dbReference type="Pfam" id="PF07474">
    <property type="entry name" value="G2F"/>
    <property type="match status" value="1"/>
</dbReference>
<keyword evidence="10" id="KW-0393">Immunoglobulin domain</keyword>
<evidence type="ECO:0000256" key="5">
    <source>
        <dbReference type="ARBA" id="ARBA00022729"/>
    </source>
</evidence>
<feature type="domain" description="Ig-like" evidence="13">
    <location>
        <begin position="763"/>
        <end position="854"/>
    </location>
</feature>
<feature type="domain" description="Ig-like" evidence="13">
    <location>
        <begin position="395"/>
        <end position="480"/>
    </location>
</feature>
<keyword evidence="6" id="KW-0677">Repeat</keyword>
<dbReference type="Pfam" id="PF00090">
    <property type="entry name" value="TSP_1"/>
    <property type="match status" value="6"/>
</dbReference>
<feature type="domain" description="Nidogen G2 beta-barrel" evidence="14">
    <location>
        <begin position="4828"/>
        <end position="5049"/>
    </location>
</feature>
<accession>F6ZIS0</accession>
<comment type="subcellular location">
    <subcellularLocation>
        <location evidence="1">Secreted</location>
        <location evidence="1">Extracellular space</location>
        <location evidence="1">Extracellular matrix</location>
    </subcellularLocation>
</comment>
<dbReference type="CDD" id="cd00198">
    <property type="entry name" value="vWFA"/>
    <property type="match status" value="1"/>
</dbReference>
<feature type="domain" description="EGF-like" evidence="12">
    <location>
        <begin position="5233"/>
        <end position="5271"/>
    </location>
</feature>
<feature type="domain" description="Ig-like" evidence="13">
    <location>
        <begin position="1705"/>
        <end position="1792"/>
    </location>
</feature>
<dbReference type="SUPFAM" id="SSF82895">
    <property type="entry name" value="TSP-1 type 1 repeat"/>
    <property type="match status" value="6"/>
</dbReference>
<feature type="domain" description="Ig-like" evidence="13">
    <location>
        <begin position="3212"/>
        <end position="3298"/>
    </location>
</feature>
<feature type="domain" description="Ig-like" evidence="13">
    <location>
        <begin position="2932"/>
        <end position="3020"/>
    </location>
</feature>
<dbReference type="Proteomes" id="UP000008144">
    <property type="component" value="Chromosome 7"/>
</dbReference>
<feature type="domain" description="Ig-like" evidence="13">
    <location>
        <begin position="488"/>
        <end position="578"/>
    </location>
</feature>
<feature type="domain" description="Ig-like" evidence="13">
    <location>
        <begin position="1135"/>
        <end position="1223"/>
    </location>
</feature>
<dbReference type="HOGENOM" id="CLU_000087_0_0_1"/>
<reference evidence="16" key="1">
    <citation type="journal article" date="2002" name="Science">
        <title>The draft genome of Ciona intestinalis: insights into chordate and vertebrate origins.</title>
        <authorList>
            <person name="Dehal P."/>
            <person name="Satou Y."/>
            <person name="Campbell R.K."/>
            <person name="Chapman J."/>
            <person name="Degnan B."/>
            <person name="De Tomaso A."/>
            <person name="Davidson B."/>
            <person name="Di Gregorio A."/>
            <person name="Gelpke M."/>
            <person name="Goodstein D.M."/>
            <person name="Harafuji N."/>
            <person name="Hastings K.E."/>
            <person name="Ho I."/>
            <person name="Hotta K."/>
            <person name="Huang W."/>
            <person name="Kawashima T."/>
            <person name="Lemaire P."/>
            <person name="Martinez D."/>
            <person name="Meinertzhagen I.A."/>
            <person name="Necula S."/>
            <person name="Nonaka M."/>
            <person name="Putnam N."/>
            <person name="Rash S."/>
            <person name="Saiga H."/>
            <person name="Satake M."/>
            <person name="Terry A."/>
            <person name="Yamada L."/>
            <person name="Wang H.G."/>
            <person name="Awazu S."/>
            <person name="Azumi K."/>
            <person name="Boore J."/>
            <person name="Branno M."/>
            <person name="Chin-Bow S."/>
            <person name="DeSantis R."/>
            <person name="Doyle S."/>
            <person name="Francino P."/>
            <person name="Keys D.N."/>
            <person name="Haga S."/>
            <person name="Hayashi H."/>
            <person name="Hino K."/>
            <person name="Imai K.S."/>
            <person name="Inaba K."/>
            <person name="Kano S."/>
            <person name="Kobayashi K."/>
            <person name="Kobayashi M."/>
            <person name="Lee B.I."/>
            <person name="Makabe K.W."/>
            <person name="Manohar C."/>
            <person name="Matassi G."/>
            <person name="Medina M."/>
            <person name="Mochizuki Y."/>
            <person name="Mount S."/>
            <person name="Morishita T."/>
            <person name="Miura S."/>
            <person name="Nakayama A."/>
            <person name="Nishizaka S."/>
            <person name="Nomoto H."/>
            <person name="Ohta F."/>
            <person name="Oishi K."/>
            <person name="Rigoutsos I."/>
            <person name="Sano M."/>
            <person name="Sasaki A."/>
            <person name="Sasakura Y."/>
            <person name="Shoguchi E."/>
            <person name="Shin-i T."/>
            <person name="Spagnuolo A."/>
            <person name="Stainier D."/>
            <person name="Suzuki M.M."/>
            <person name="Tassy O."/>
            <person name="Takatori N."/>
            <person name="Tokuoka M."/>
            <person name="Yagi K."/>
            <person name="Yoshizaki F."/>
            <person name="Wada S."/>
            <person name="Zhang C."/>
            <person name="Hyatt P.D."/>
            <person name="Larimer F."/>
            <person name="Detter C."/>
            <person name="Doggett N."/>
            <person name="Glavina T."/>
            <person name="Hawkins T."/>
            <person name="Richardson P."/>
            <person name="Lucas S."/>
            <person name="Kohara Y."/>
            <person name="Levine M."/>
            <person name="Satoh N."/>
            <person name="Rokhsar D.S."/>
        </authorList>
    </citation>
    <scope>NUCLEOTIDE SEQUENCE [LARGE SCALE GENOMIC DNA]</scope>
</reference>
<feature type="domain" description="Ig-like" evidence="13">
    <location>
        <begin position="1428"/>
        <end position="1517"/>
    </location>
</feature>
<dbReference type="SMART" id="SM00181">
    <property type="entry name" value="EGF"/>
    <property type="match status" value="7"/>
</dbReference>
<evidence type="ECO:0000259" key="14">
    <source>
        <dbReference type="PROSITE" id="PS50993"/>
    </source>
</evidence>
<dbReference type="FunFam" id="2.60.40.10:FF:000032">
    <property type="entry name" value="palladin isoform X1"/>
    <property type="match status" value="10"/>
</dbReference>
<dbReference type="InterPro" id="IPR018097">
    <property type="entry name" value="EGF_Ca-bd_CS"/>
</dbReference>
<dbReference type="FunFam" id="2.60.40.10:FF:000186">
    <property type="entry name" value="Hemicentin 1"/>
    <property type="match status" value="1"/>
</dbReference>
<feature type="domain" description="Ig-like" evidence="13">
    <location>
        <begin position="950"/>
        <end position="1038"/>
    </location>
</feature>
<evidence type="ECO:0000256" key="3">
    <source>
        <dbReference type="ARBA" id="ARBA00022530"/>
    </source>
</evidence>
<dbReference type="FunFam" id="2.60.40.10:FF:000503">
    <property type="entry name" value="Hemicentin 1"/>
    <property type="match status" value="2"/>
</dbReference>
<feature type="domain" description="Ig-like" evidence="13">
    <location>
        <begin position="673"/>
        <end position="756"/>
    </location>
</feature>
<evidence type="ECO:0008006" key="17">
    <source>
        <dbReference type="Google" id="ProtNLM"/>
    </source>
</evidence>
<dbReference type="Pfam" id="PF13927">
    <property type="entry name" value="Ig_3"/>
    <property type="match status" value="14"/>
</dbReference>
<dbReference type="PANTHER" id="PTHR12231">
    <property type="entry name" value="CTX-RELATED TYPE I TRANSMEMBRANE PROTEIN"/>
    <property type="match status" value="1"/>
</dbReference>
<evidence type="ECO:0000256" key="10">
    <source>
        <dbReference type="ARBA" id="ARBA00023319"/>
    </source>
</evidence>
<protein>
    <recommendedName>
        <fullName evidence="17">Hemicentin-1</fullName>
    </recommendedName>
</protein>
<feature type="domain" description="Ig-like" evidence="13">
    <location>
        <begin position="1613"/>
        <end position="1701"/>
    </location>
</feature>
<evidence type="ECO:0000256" key="11">
    <source>
        <dbReference type="PROSITE-ProRule" id="PRU00076"/>
    </source>
</evidence>
<dbReference type="PROSITE" id="PS50835">
    <property type="entry name" value="IG_LIKE"/>
    <property type="match status" value="44"/>
</dbReference>
<feature type="domain" description="Ig-like" evidence="13">
    <location>
        <begin position="2645"/>
        <end position="2737"/>
    </location>
</feature>